<proteinExistence type="predicted"/>
<evidence type="ECO:0000313" key="1">
    <source>
        <dbReference type="EMBL" id="ARF66594.1"/>
    </source>
</evidence>
<sequence length="116" mass="13624">MKRLPYYQWTVLVFCSPLPFLYQNYYTNIWFYTLVFALPLLALTTRMFLMGAALSMAVSFSLAAMFPEPFSAFHSSAFEAWVIAAFLSLMFVMFQFFVYLCKLLFIAVLDHHRRLV</sequence>
<dbReference type="Proteomes" id="UP000192727">
    <property type="component" value="Chromosome"/>
</dbReference>
<reference evidence="1 2" key="1">
    <citation type="submission" date="2017-03" db="EMBL/GenBank/DDBJ databases">
        <title>Paenibacillus larvae genome sequencing.</title>
        <authorList>
            <person name="Dingman D.W."/>
        </authorList>
    </citation>
    <scope>NUCLEOTIDE SEQUENCE [LARGE SCALE GENOMIC DNA]</scope>
    <source>
        <strain evidence="1 2">SAG 10367</strain>
    </source>
</reference>
<dbReference type="AlphaFoldDB" id="A0A1V0UN47"/>
<accession>A0A1V0UN47</accession>
<evidence type="ECO:0000313" key="2">
    <source>
        <dbReference type="Proteomes" id="UP000192727"/>
    </source>
</evidence>
<protein>
    <submittedName>
        <fullName evidence="1">Uncharacterized protein</fullName>
    </submittedName>
</protein>
<organism evidence="1 2">
    <name type="scientific">Paenibacillus larvae subsp. pulvifaciens</name>
    <dbReference type="NCBI Taxonomy" id="1477"/>
    <lineage>
        <taxon>Bacteria</taxon>
        <taxon>Bacillati</taxon>
        <taxon>Bacillota</taxon>
        <taxon>Bacilli</taxon>
        <taxon>Bacillales</taxon>
        <taxon>Paenibacillaceae</taxon>
        <taxon>Paenibacillus</taxon>
    </lineage>
</organism>
<dbReference type="EMBL" id="CP020557">
    <property type="protein sequence ID" value="ARF66594.1"/>
    <property type="molecule type" value="Genomic_DNA"/>
</dbReference>
<dbReference type="GeneID" id="64218831"/>
<name>A0A1V0UN47_9BACL</name>
<gene>
    <name evidence="1" type="ORF">B7C51_00440</name>
</gene>
<dbReference type="RefSeq" id="WP_024093979.1">
    <property type="nucleotide sequence ID" value="NZ_CP019794.1"/>
</dbReference>